<reference evidence="1 2" key="1">
    <citation type="journal article" date="2018" name="Environ. Microbiol.">
        <title>Novel energy conservation strategies and behaviour of Pelotomaculum schinkii driving syntrophic propionate catabolism.</title>
        <authorList>
            <person name="Hidalgo-Ahumada C.A.P."/>
            <person name="Nobu M.K."/>
            <person name="Narihiro T."/>
            <person name="Tamaki H."/>
            <person name="Liu W.T."/>
            <person name="Kamagata Y."/>
            <person name="Stams A.J.M."/>
            <person name="Imachi H."/>
            <person name="Sousa D.Z."/>
        </authorList>
    </citation>
    <scope>NUCLEOTIDE SEQUENCE [LARGE SCALE GENOMIC DNA]</scope>
    <source>
        <strain evidence="1 2">MGP</strain>
    </source>
</reference>
<accession>A0A4Y7RXF9</accession>
<dbReference type="RefSeq" id="WP_134212156.1">
    <property type="nucleotide sequence ID" value="NZ_QFFZ01000002.1"/>
</dbReference>
<evidence type="ECO:0008006" key="3">
    <source>
        <dbReference type="Google" id="ProtNLM"/>
    </source>
</evidence>
<sequence>MKTITLSRPFTFEDKEYTEINLDLDSLTGRDLIDSEREAVVVVGPSSSPVVELSKPYSAALAAKAAKVPIEMILELPARDFTMITMTVQDFLLS</sequence>
<organism evidence="1 2">
    <name type="scientific">Pelotomaculum propionicicum</name>
    <dbReference type="NCBI Taxonomy" id="258475"/>
    <lineage>
        <taxon>Bacteria</taxon>
        <taxon>Bacillati</taxon>
        <taxon>Bacillota</taxon>
        <taxon>Clostridia</taxon>
        <taxon>Eubacteriales</taxon>
        <taxon>Desulfotomaculaceae</taxon>
        <taxon>Pelotomaculum</taxon>
    </lineage>
</organism>
<dbReference type="OrthoDB" id="1935314at2"/>
<dbReference type="Pfam" id="PF10109">
    <property type="entry name" value="Phage_TAC_7"/>
    <property type="match status" value="1"/>
</dbReference>
<dbReference type="Proteomes" id="UP000297597">
    <property type="component" value="Unassembled WGS sequence"/>
</dbReference>
<proteinExistence type="predicted"/>
<comment type="caution">
    <text evidence="1">The sequence shown here is derived from an EMBL/GenBank/DDBJ whole genome shotgun (WGS) entry which is preliminary data.</text>
</comment>
<name>A0A4Y7RXF9_9FIRM</name>
<evidence type="ECO:0000313" key="2">
    <source>
        <dbReference type="Proteomes" id="UP000297597"/>
    </source>
</evidence>
<keyword evidence="2" id="KW-1185">Reference proteome</keyword>
<gene>
    <name evidence="1" type="ORF">Pmgp_00256</name>
</gene>
<dbReference type="AlphaFoldDB" id="A0A4Y7RXF9"/>
<dbReference type="InterPro" id="IPR019289">
    <property type="entry name" value="Phage_tail_E/E"/>
</dbReference>
<dbReference type="EMBL" id="QFFZ01000002">
    <property type="protein sequence ID" value="TEB13362.1"/>
    <property type="molecule type" value="Genomic_DNA"/>
</dbReference>
<evidence type="ECO:0000313" key="1">
    <source>
        <dbReference type="EMBL" id="TEB13362.1"/>
    </source>
</evidence>
<protein>
    <recommendedName>
        <fullName evidence="3">Phage tail assembly protein</fullName>
    </recommendedName>
</protein>